<name>A0ABQ2HGU3_9BACT</name>
<feature type="transmembrane region" description="Helical" evidence="1">
    <location>
        <begin position="156"/>
        <end position="185"/>
    </location>
</feature>
<comment type="caution">
    <text evidence="2">The sequence shown here is derived from an EMBL/GenBank/DDBJ whole genome shotgun (WGS) entry which is preliminary data.</text>
</comment>
<evidence type="ECO:0000256" key="1">
    <source>
        <dbReference type="SAM" id="Phobius"/>
    </source>
</evidence>
<sequence length="444" mass="49587">MPLTHATKEITPQNTFRSMTEFRIPGLQMVADPAVFRKRLARSPGHTIALAAGLLYLALESYYLFFRFAGHMQDLLLYQGTAMRLLGGEVPFRDFRLEYPVFSLVPIVLPGILSSLAGGSFKSYVFWFVVQNLALGLGMAAVIAKMDTRGKVLPKYLMAMLFSLPVFLFRFDTFPALLTIVAVYYISQKPFVSGMSLLASVAAKLYSIVLVPVFGWYYLFQKEWKKLGWQIAGFVAAAAILAGCIAAMEMNAASDFMRYHLLRGIQIESLAGGMLMLLESFGLIELDIAHSFGAIHLITPLTAGILGFINITTPICFLAMTAYLGWAFHRASAMPAGLQTRRLIASCGAQILLFMLLNKVFSPQYMIWLLPLVPFCKARTHLLFTVALMLTVVIFPGQYHNLLSKQWPMVIILNARNALLIWLFVEMLGEINPVRKLAGRNRRS</sequence>
<feature type="transmembrane region" description="Helical" evidence="1">
    <location>
        <begin position="301"/>
        <end position="323"/>
    </location>
</feature>
<evidence type="ECO:0000313" key="2">
    <source>
        <dbReference type="EMBL" id="GGM79794.1"/>
    </source>
</evidence>
<evidence type="ECO:0008006" key="4">
    <source>
        <dbReference type="Google" id="ProtNLM"/>
    </source>
</evidence>
<organism evidence="2 3">
    <name type="scientific">Dyadobacter beijingensis</name>
    <dbReference type="NCBI Taxonomy" id="365489"/>
    <lineage>
        <taxon>Bacteria</taxon>
        <taxon>Pseudomonadati</taxon>
        <taxon>Bacteroidota</taxon>
        <taxon>Cytophagia</taxon>
        <taxon>Cytophagales</taxon>
        <taxon>Spirosomataceae</taxon>
        <taxon>Dyadobacter</taxon>
    </lineage>
</organism>
<feature type="transmembrane region" description="Helical" evidence="1">
    <location>
        <begin position="47"/>
        <end position="69"/>
    </location>
</feature>
<protein>
    <recommendedName>
        <fullName evidence="4">DUF2029 domain-containing protein</fullName>
    </recommendedName>
</protein>
<reference evidence="3" key="1">
    <citation type="journal article" date="2019" name="Int. J. Syst. Evol. Microbiol.">
        <title>The Global Catalogue of Microorganisms (GCM) 10K type strain sequencing project: providing services to taxonomists for standard genome sequencing and annotation.</title>
        <authorList>
            <consortium name="The Broad Institute Genomics Platform"/>
            <consortium name="The Broad Institute Genome Sequencing Center for Infectious Disease"/>
            <person name="Wu L."/>
            <person name="Ma J."/>
        </authorList>
    </citation>
    <scope>NUCLEOTIDE SEQUENCE [LARGE SCALE GENOMIC DNA]</scope>
    <source>
        <strain evidence="3">CGMCC 1.6375</strain>
    </source>
</reference>
<feature type="transmembrane region" description="Helical" evidence="1">
    <location>
        <begin position="231"/>
        <end position="250"/>
    </location>
</feature>
<feature type="transmembrane region" description="Helical" evidence="1">
    <location>
        <begin position="406"/>
        <end position="425"/>
    </location>
</feature>
<dbReference type="Proteomes" id="UP000632339">
    <property type="component" value="Unassembled WGS sequence"/>
</dbReference>
<proteinExistence type="predicted"/>
<keyword evidence="1" id="KW-0812">Transmembrane</keyword>
<feature type="transmembrane region" description="Helical" evidence="1">
    <location>
        <begin position="197"/>
        <end position="219"/>
    </location>
</feature>
<dbReference type="EMBL" id="BMLI01000001">
    <property type="protein sequence ID" value="GGM79794.1"/>
    <property type="molecule type" value="Genomic_DNA"/>
</dbReference>
<accession>A0ABQ2HGU3</accession>
<evidence type="ECO:0000313" key="3">
    <source>
        <dbReference type="Proteomes" id="UP000632339"/>
    </source>
</evidence>
<gene>
    <name evidence="2" type="ORF">GCM10010967_09450</name>
</gene>
<feature type="transmembrane region" description="Helical" evidence="1">
    <location>
        <begin position="124"/>
        <end position="144"/>
    </location>
</feature>
<feature type="transmembrane region" description="Helical" evidence="1">
    <location>
        <begin position="382"/>
        <end position="400"/>
    </location>
</feature>
<keyword evidence="1" id="KW-0472">Membrane</keyword>
<keyword evidence="1" id="KW-1133">Transmembrane helix</keyword>
<feature type="transmembrane region" description="Helical" evidence="1">
    <location>
        <begin position="270"/>
        <end position="289"/>
    </location>
</feature>
<keyword evidence="3" id="KW-1185">Reference proteome</keyword>